<dbReference type="SUPFAM" id="SSF53850">
    <property type="entry name" value="Periplasmic binding protein-like II"/>
    <property type="match status" value="1"/>
</dbReference>
<evidence type="ECO:0000313" key="4">
    <source>
        <dbReference type="Proteomes" id="UP000657592"/>
    </source>
</evidence>
<evidence type="ECO:0000259" key="2">
    <source>
        <dbReference type="Pfam" id="PF00496"/>
    </source>
</evidence>
<dbReference type="Gene3D" id="3.40.190.10">
    <property type="entry name" value="Periplasmic binding protein-like II"/>
    <property type="match status" value="1"/>
</dbReference>
<dbReference type="GO" id="GO:0042597">
    <property type="term" value="C:periplasmic space"/>
    <property type="evidence" value="ECO:0007669"/>
    <property type="project" value="UniProtKB-ARBA"/>
</dbReference>
<evidence type="ECO:0000313" key="3">
    <source>
        <dbReference type="EMBL" id="GGH41048.1"/>
    </source>
</evidence>
<dbReference type="InterPro" id="IPR039424">
    <property type="entry name" value="SBP_5"/>
</dbReference>
<dbReference type="Pfam" id="PF00496">
    <property type="entry name" value="SBP_bac_5"/>
    <property type="match status" value="1"/>
</dbReference>
<gene>
    <name evidence="3" type="ORF">GCM10010921_13360</name>
</gene>
<feature type="region of interest" description="Disordered" evidence="1">
    <location>
        <begin position="42"/>
        <end position="62"/>
    </location>
</feature>
<accession>A0A917ID45</accession>
<dbReference type="Proteomes" id="UP000657592">
    <property type="component" value="Unassembled WGS sequence"/>
</dbReference>
<name>A0A917ID45_9MICO</name>
<organism evidence="3 4">
    <name type="scientific">Microbacterium album</name>
    <dbReference type="NCBI Taxonomy" id="2053191"/>
    <lineage>
        <taxon>Bacteria</taxon>
        <taxon>Bacillati</taxon>
        <taxon>Actinomycetota</taxon>
        <taxon>Actinomycetes</taxon>
        <taxon>Micrococcales</taxon>
        <taxon>Microbacteriaceae</taxon>
        <taxon>Microbacterium</taxon>
    </lineage>
</organism>
<evidence type="ECO:0000256" key="1">
    <source>
        <dbReference type="SAM" id="MobiDB-lite"/>
    </source>
</evidence>
<comment type="caution">
    <text evidence="3">The sequence shown here is derived from an EMBL/GenBank/DDBJ whole genome shotgun (WGS) entry which is preliminary data.</text>
</comment>
<reference evidence="3" key="2">
    <citation type="submission" date="2020-09" db="EMBL/GenBank/DDBJ databases">
        <authorList>
            <person name="Sun Q."/>
            <person name="Zhou Y."/>
        </authorList>
    </citation>
    <scope>NUCLEOTIDE SEQUENCE</scope>
    <source>
        <strain evidence="3">CGMCC 1.15794</strain>
    </source>
</reference>
<dbReference type="GO" id="GO:0015833">
    <property type="term" value="P:peptide transport"/>
    <property type="evidence" value="ECO:0007669"/>
    <property type="project" value="TreeGrafter"/>
</dbReference>
<feature type="domain" description="Solute-binding protein family 5" evidence="2">
    <location>
        <begin position="107"/>
        <end position="462"/>
    </location>
</feature>
<sequence length="542" mass="58193">MSSHRLRASVAGARAQRRRLWAPAAGAVALALVLTACGGGDTGGDTAPEPNGGNGGPVAGGEISQITSVDISSFDPARLPNMNPTLGVSALSLVYGQLLWADTETGEVSPGIAESMTVNDDGTVWTLKLREGVEFTDGTPYDAEAVKFNWDRLADEETAAVNGAAARSFESTVVDPLTLELHTEKPNFLLDRVVAAQLTFIASPTAIEGNPDVFTTDPVGAGPFDLTEAVSGSHYVYTRNDGYWEEGKPYLDKVTLRVVADRQQQFDTVATGGADLFIGNSMEAREILASADLTIPDIQVGGGRMMFFNTTRAPFDDPRARHALALALDAEELAFTQEPGADSAHVTNLFAPNSPYYDESLTIPGQDIDEAQRLFDELAAEGKPVEFSLVAGGAGGTRAAELLQAKMTEFDNVTVNLDIIPLPNYEEQVAFRGDFDLTFRPGNMFVNSPAPGIDQLLRTGGVSNHSRYSSAEMDALLDAVLAEPDVEGQREALAQVHELFLEDMPFFPYGNSNLIIAHIPRLAGIQPYEEGSLLYQELYLEQ</sequence>
<dbReference type="GO" id="GO:0043190">
    <property type="term" value="C:ATP-binding cassette (ABC) transporter complex"/>
    <property type="evidence" value="ECO:0007669"/>
    <property type="project" value="InterPro"/>
</dbReference>
<dbReference type="Gene3D" id="3.10.105.10">
    <property type="entry name" value="Dipeptide-binding Protein, Domain 3"/>
    <property type="match status" value="1"/>
</dbReference>
<protein>
    <submittedName>
        <fullName evidence="3">ABC transporter substrate-binding protein</fullName>
    </submittedName>
</protein>
<proteinExistence type="predicted"/>
<dbReference type="PIRSF" id="PIRSF002741">
    <property type="entry name" value="MppA"/>
    <property type="match status" value="1"/>
</dbReference>
<dbReference type="CDD" id="cd00995">
    <property type="entry name" value="PBP2_NikA_DppA_OppA_like"/>
    <property type="match status" value="1"/>
</dbReference>
<dbReference type="RefSeq" id="WP_188755499.1">
    <property type="nucleotide sequence ID" value="NZ_BMJY01000004.1"/>
</dbReference>
<dbReference type="AlphaFoldDB" id="A0A917ID45"/>
<dbReference type="PANTHER" id="PTHR30290">
    <property type="entry name" value="PERIPLASMIC BINDING COMPONENT OF ABC TRANSPORTER"/>
    <property type="match status" value="1"/>
</dbReference>
<reference evidence="3" key="1">
    <citation type="journal article" date="2014" name="Int. J. Syst. Evol. Microbiol.">
        <title>Complete genome sequence of Corynebacterium casei LMG S-19264T (=DSM 44701T), isolated from a smear-ripened cheese.</title>
        <authorList>
            <consortium name="US DOE Joint Genome Institute (JGI-PGF)"/>
            <person name="Walter F."/>
            <person name="Albersmeier A."/>
            <person name="Kalinowski J."/>
            <person name="Ruckert C."/>
        </authorList>
    </citation>
    <scope>NUCLEOTIDE SEQUENCE</scope>
    <source>
        <strain evidence="3">CGMCC 1.15794</strain>
    </source>
</reference>
<dbReference type="EMBL" id="BMJY01000004">
    <property type="protein sequence ID" value="GGH41048.1"/>
    <property type="molecule type" value="Genomic_DNA"/>
</dbReference>
<dbReference type="GO" id="GO:1904680">
    <property type="term" value="F:peptide transmembrane transporter activity"/>
    <property type="evidence" value="ECO:0007669"/>
    <property type="project" value="TreeGrafter"/>
</dbReference>
<keyword evidence="4" id="KW-1185">Reference proteome</keyword>
<dbReference type="InterPro" id="IPR000914">
    <property type="entry name" value="SBP_5_dom"/>
</dbReference>
<dbReference type="InterPro" id="IPR030678">
    <property type="entry name" value="Peptide/Ni-bd"/>
</dbReference>